<reference evidence="1 2" key="1">
    <citation type="journal article" date="2013" name="Curr. Biol.">
        <title>The Genome of the Foraminiferan Reticulomyxa filosa.</title>
        <authorList>
            <person name="Glockner G."/>
            <person name="Hulsmann N."/>
            <person name="Schleicher M."/>
            <person name="Noegel A.A."/>
            <person name="Eichinger L."/>
            <person name="Gallinger C."/>
            <person name="Pawlowski J."/>
            <person name="Sierra R."/>
            <person name="Euteneuer U."/>
            <person name="Pillet L."/>
            <person name="Moustafa A."/>
            <person name="Platzer M."/>
            <person name="Groth M."/>
            <person name="Szafranski K."/>
            <person name="Schliwa M."/>
        </authorList>
    </citation>
    <scope>NUCLEOTIDE SEQUENCE [LARGE SCALE GENOMIC DNA]</scope>
</reference>
<sequence>MKQQVVHAYEKSSGYAHFPYVATIFAKHLSGSKILYVMREPVQRLFSYMLHHRSVYMNGYNEMSVEYLYDTIRDRDAHIWARDLFLVPSIAGNGGGNQLSSDSKLLFSRKYEMVKQQLLFFNAWIMELLLAHKNIWPLDSGDEHRDSQKHRELYYNNHADMALRGVDGCYYYPLLAWLKAYGHIQLDHRHRVISTHNDDSQVIKVMQSEWLFSDVGRAIRYVECWVADADKWFVKNQLQYETPDTFNKLSLVVKKDLFDFYSPCRMHLQEVLDVFPQIVLGHFDFGLWELN</sequence>
<evidence type="ECO:0000313" key="2">
    <source>
        <dbReference type="Proteomes" id="UP000023152"/>
    </source>
</evidence>
<protein>
    <submittedName>
        <fullName evidence="1">Uncharacterized protein</fullName>
    </submittedName>
</protein>
<gene>
    <name evidence="1" type="ORF">RFI_07210</name>
</gene>
<dbReference type="Proteomes" id="UP000023152">
    <property type="component" value="Unassembled WGS sequence"/>
</dbReference>
<comment type="caution">
    <text evidence="1">The sequence shown here is derived from an EMBL/GenBank/DDBJ whole genome shotgun (WGS) entry which is preliminary data.</text>
</comment>
<name>X6NUE1_RETFI</name>
<dbReference type="InterPro" id="IPR027417">
    <property type="entry name" value="P-loop_NTPase"/>
</dbReference>
<evidence type="ECO:0000313" key="1">
    <source>
        <dbReference type="EMBL" id="ETO29910.1"/>
    </source>
</evidence>
<accession>X6NUE1</accession>
<proteinExistence type="predicted"/>
<organism evidence="1 2">
    <name type="scientific">Reticulomyxa filosa</name>
    <dbReference type="NCBI Taxonomy" id="46433"/>
    <lineage>
        <taxon>Eukaryota</taxon>
        <taxon>Sar</taxon>
        <taxon>Rhizaria</taxon>
        <taxon>Retaria</taxon>
        <taxon>Foraminifera</taxon>
        <taxon>Monothalamids</taxon>
        <taxon>Reticulomyxidae</taxon>
        <taxon>Reticulomyxa</taxon>
    </lineage>
</organism>
<dbReference type="Gene3D" id="3.40.50.300">
    <property type="entry name" value="P-loop containing nucleotide triphosphate hydrolases"/>
    <property type="match status" value="1"/>
</dbReference>
<dbReference type="SUPFAM" id="SSF52540">
    <property type="entry name" value="P-loop containing nucleoside triphosphate hydrolases"/>
    <property type="match status" value="1"/>
</dbReference>
<dbReference type="AlphaFoldDB" id="X6NUE1"/>
<keyword evidence="2" id="KW-1185">Reference proteome</keyword>
<dbReference type="EMBL" id="ASPP01005774">
    <property type="protein sequence ID" value="ETO29910.1"/>
    <property type="molecule type" value="Genomic_DNA"/>
</dbReference>